<comment type="caution">
    <text evidence="2">The sequence shown here is derived from an EMBL/GenBank/DDBJ whole genome shotgun (WGS) entry which is preliminary data.</text>
</comment>
<organism evidence="2 3">
    <name type="scientific">Dyadobacter flavalbus</name>
    <dbReference type="NCBI Taxonomy" id="2579942"/>
    <lineage>
        <taxon>Bacteria</taxon>
        <taxon>Pseudomonadati</taxon>
        <taxon>Bacteroidota</taxon>
        <taxon>Cytophagia</taxon>
        <taxon>Cytophagales</taxon>
        <taxon>Spirosomataceae</taxon>
        <taxon>Dyadobacter</taxon>
    </lineage>
</organism>
<dbReference type="EMBL" id="VBSN01000067">
    <property type="protein sequence ID" value="KAA6435950.1"/>
    <property type="molecule type" value="Genomic_DNA"/>
</dbReference>
<dbReference type="InterPro" id="IPR002513">
    <property type="entry name" value="Tn3_Tnp_DDE_dom"/>
</dbReference>
<dbReference type="GO" id="GO:0004803">
    <property type="term" value="F:transposase activity"/>
    <property type="evidence" value="ECO:0007669"/>
    <property type="project" value="InterPro"/>
</dbReference>
<feature type="domain" description="Tn3 transposase DDE" evidence="1">
    <location>
        <begin position="51"/>
        <end position="436"/>
    </location>
</feature>
<gene>
    <name evidence="2" type="ORF">FEM33_21875</name>
</gene>
<dbReference type="Proteomes" id="UP000323994">
    <property type="component" value="Unassembled WGS sequence"/>
</dbReference>
<sequence length="454" mass="51782">MIQILADGGDIRLDDDGELLVTPLKADEVPESVKALRAAVDRLLPRVELTDLLVEVDNWTGFSNELTGLENEARSKDHQTLLYAALLAGACNIPLAEMAQSAGLDYQALWWVSTNYIREETLKRATVRLVNYQHELWLSSYWGSGTLSSSDGQRFPVSGKIRNAQSIPRYYGYGKGYTLITHTSDQYAQYGSKSVPSTVRDATYVLDEILGNETDLEIVEHTTDTGGYTDIIFALFNLLWLLFSPRLRDLSNQSLCRIKGMDLKYPSLKFTSNFRPEYVRARWDDLLRVAATLKSGWVTSSLLISKLQGYPRQHHLTTLLQEYGKLVKTTFILRYLQSQPLRRRIHAQLNKGEQLHALRAWLWFGGDGHLRRKQEDAQQETAGCLNVLTNLVVVWNTIYTQEVLKKHQADGNTVDENDFEHLSPARFAHINRLGRYTFQKVEKFEDNGLRPLRS</sequence>
<protein>
    <submittedName>
        <fullName evidence="2">Tn3 family transposase</fullName>
    </submittedName>
</protein>
<dbReference type="AlphaFoldDB" id="A0A5M8QLW0"/>
<keyword evidence="3" id="KW-1185">Reference proteome</keyword>
<reference evidence="2 3" key="1">
    <citation type="submission" date="2019-05" db="EMBL/GenBank/DDBJ databases">
        <authorList>
            <person name="Qu J.-H."/>
        </authorList>
    </citation>
    <scope>NUCLEOTIDE SEQUENCE [LARGE SCALE GENOMIC DNA]</scope>
    <source>
        <strain evidence="2 3">NS28</strain>
    </source>
</reference>
<accession>A0A5M8QLW0</accession>
<evidence type="ECO:0000313" key="2">
    <source>
        <dbReference type="EMBL" id="KAA6435950.1"/>
    </source>
</evidence>
<evidence type="ECO:0000259" key="1">
    <source>
        <dbReference type="Pfam" id="PF01526"/>
    </source>
</evidence>
<name>A0A5M8QLW0_9BACT</name>
<dbReference type="GO" id="GO:0006313">
    <property type="term" value="P:DNA transposition"/>
    <property type="evidence" value="ECO:0007669"/>
    <property type="project" value="InterPro"/>
</dbReference>
<evidence type="ECO:0000313" key="3">
    <source>
        <dbReference type="Proteomes" id="UP000323994"/>
    </source>
</evidence>
<proteinExistence type="predicted"/>
<dbReference type="Pfam" id="PF01526">
    <property type="entry name" value="DDE_Tnp_Tn3"/>
    <property type="match status" value="1"/>
</dbReference>